<evidence type="ECO:0000256" key="1">
    <source>
        <dbReference type="ARBA" id="ARBA00022801"/>
    </source>
</evidence>
<evidence type="ECO:0000259" key="3">
    <source>
        <dbReference type="Pfam" id="PF20434"/>
    </source>
</evidence>
<keyword evidence="2" id="KW-0732">Signal</keyword>
<dbReference type="RefSeq" id="WP_345234366.1">
    <property type="nucleotide sequence ID" value="NZ_BAABIQ010000043.1"/>
</dbReference>
<protein>
    <recommendedName>
        <fullName evidence="3">BD-FAE-like domain-containing protein</fullName>
    </recommendedName>
</protein>
<dbReference type="InterPro" id="IPR049492">
    <property type="entry name" value="BD-FAE-like_dom"/>
</dbReference>
<evidence type="ECO:0000313" key="4">
    <source>
        <dbReference type="EMBL" id="GAA4805045.1"/>
    </source>
</evidence>
<dbReference type="EMBL" id="BAABIQ010000043">
    <property type="protein sequence ID" value="GAA4805045.1"/>
    <property type="molecule type" value="Genomic_DNA"/>
</dbReference>
<dbReference type="SUPFAM" id="SSF53474">
    <property type="entry name" value="alpha/beta-Hydrolases"/>
    <property type="match status" value="1"/>
</dbReference>
<proteinExistence type="predicted"/>
<evidence type="ECO:0000256" key="2">
    <source>
        <dbReference type="SAM" id="SignalP"/>
    </source>
</evidence>
<gene>
    <name evidence="4" type="ORF">GCM10023231_37750</name>
</gene>
<dbReference type="PANTHER" id="PTHR48081:SF6">
    <property type="entry name" value="PEPTIDASE S9 PROLYL OLIGOPEPTIDASE CATALYTIC DOMAIN-CONTAINING PROTEIN"/>
    <property type="match status" value="1"/>
</dbReference>
<keyword evidence="1" id="KW-0378">Hydrolase</keyword>
<dbReference type="InterPro" id="IPR029058">
    <property type="entry name" value="AB_hydrolase_fold"/>
</dbReference>
<dbReference type="Proteomes" id="UP001501411">
    <property type="component" value="Unassembled WGS sequence"/>
</dbReference>
<comment type="caution">
    <text evidence="4">The sequence shown here is derived from an EMBL/GenBank/DDBJ whole genome shotgun (WGS) entry which is preliminary data.</text>
</comment>
<feature type="chain" id="PRO_5046970442" description="BD-FAE-like domain-containing protein" evidence="2">
    <location>
        <begin position="20"/>
        <end position="310"/>
    </location>
</feature>
<dbReference type="InterPro" id="IPR050300">
    <property type="entry name" value="GDXG_lipolytic_enzyme"/>
</dbReference>
<feature type="domain" description="BD-FAE-like" evidence="3">
    <location>
        <begin position="74"/>
        <end position="267"/>
    </location>
</feature>
<sequence length="310" mass="34012">MTPKFFSTIVLVMTTLVLAAQQPSTSFEPIYPEGKIPNVKSSKINVKEVSKVGEDGIERVSGVSIPAMRYYPPNPDKFTGSALVICPGGGYAILAMSHEGDDVAKQFAEQGIAAFVLKYRLPNELIMEDKSIGPLQDAQQALKLVREHASTYGIQPNKIGIIGFSAGGHLASSAGVHYQDIKIENSAHTSLRPDFMLLLYPVISMDTAITHMGSRENLLGKHPADALVNYFSNEKQVTQDTPPTLLVQAEDDTTVPLANSQRFYDALQKNNIPSKLITYPHGGHGFGLNNKTTDDKWFDHAIEWLHEQGY</sequence>
<keyword evidence="5" id="KW-1185">Reference proteome</keyword>
<dbReference type="PANTHER" id="PTHR48081">
    <property type="entry name" value="AB HYDROLASE SUPERFAMILY PROTEIN C4A8.06C"/>
    <property type="match status" value="1"/>
</dbReference>
<dbReference type="Pfam" id="PF20434">
    <property type="entry name" value="BD-FAE"/>
    <property type="match status" value="1"/>
</dbReference>
<dbReference type="Gene3D" id="3.40.50.1820">
    <property type="entry name" value="alpha/beta hydrolase"/>
    <property type="match status" value="1"/>
</dbReference>
<reference evidence="5" key="1">
    <citation type="journal article" date="2019" name="Int. J. Syst. Evol. Microbiol.">
        <title>The Global Catalogue of Microorganisms (GCM) 10K type strain sequencing project: providing services to taxonomists for standard genome sequencing and annotation.</title>
        <authorList>
            <consortium name="The Broad Institute Genomics Platform"/>
            <consortium name="The Broad Institute Genome Sequencing Center for Infectious Disease"/>
            <person name="Wu L."/>
            <person name="Ma J."/>
        </authorList>
    </citation>
    <scope>NUCLEOTIDE SEQUENCE [LARGE SCALE GENOMIC DNA]</scope>
    <source>
        <strain evidence="5">JCM 18200</strain>
    </source>
</reference>
<name>A0ABP9C8C7_9SPHI</name>
<organism evidence="4 5">
    <name type="scientific">Olivibacter ginsenosidimutans</name>
    <dbReference type="NCBI Taxonomy" id="1176537"/>
    <lineage>
        <taxon>Bacteria</taxon>
        <taxon>Pseudomonadati</taxon>
        <taxon>Bacteroidota</taxon>
        <taxon>Sphingobacteriia</taxon>
        <taxon>Sphingobacteriales</taxon>
        <taxon>Sphingobacteriaceae</taxon>
        <taxon>Olivibacter</taxon>
    </lineage>
</organism>
<feature type="signal peptide" evidence="2">
    <location>
        <begin position="1"/>
        <end position="19"/>
    </location>
</feature>
<evidence type="ECO:0000313" key="5">
    <source>
        <dbReference type="Proteomes" id="UP001501411"/>
    </source>
</evidence>
<accession>A0ABP9C8C7</accession>